<dbReference type="InterPro" id="IPR015955">
    <property type="entry name" value="Lactate_DH/Glyco_Ohase_4_C"/>
</dbReference>
<evidence type="ECO:0000256" key="9">
    <source>
        <dbReference type="PIRSR" id="PIRSR000102-2"/>
    </source>
</evidence>
<dbReference type="InterPro" id="IPR001557">
    <property type="entry name" value="L-lactate/malate_DH"/>
</dbReference>
<evidence type="ECO:0000313" key="14">
    <source>
        <dbReference type="EMBL" id="MBR1368415.1"/>
    </source>
</evidence>
<comment type="similarity">
    <text evidence="2 11">Belongs to the LDH/MDH superfamily.</text>
</comment>
<evidence type="ECO:0000256" key="7">
    <source>
        <dbReference type="ARBA" id="ARBA00048313"/>
    </source>
</evidence>
<feature type="active site" description="Proton acceptor" evidence="8">
    <location>
        <position position="164"/>
    </location>
</feature>
<accession>A0A8J7W858</accession>
<dbReference type="AlphaFoldDB" id="A0A8J7W858"/>
<keyword evidence="4" id="KW-0816">Tricarboxylic acid cycle</keyword>
<dbReference type="EMBL" id="JWHL01000002">
    <property type="protein sequence ID" value="MBR1368415.1"/>
    <property type="molecule type" value="Genomic_DNA"/>
</dbReference>
<dbReference type="GO" id="GO:0006099">
    <property type="term" value="P:tricarboxylic acid cycle"/>
    <property type="evidence" value="ECO:0007669"/>
    <property type="project" value="UniProtKB-KW"/>
</dbReference>
<dbReference type="PANTHER" id="PTHR43128:SF16">
    <property type="entry name" value="L-LACTATE DEHYDROGENASE"/>
    <property type="match status" value="1"/>
</dbReference>
<keyword evidence="5 11" id="KW-0560">Oxidoreductase</keyword>
<dbReference type="InterPro" id="IPR036291">
    <property type="entry name" value="NAD(P)-bd_dom_sf"/>
</dbReference>
<dbReference type="EC" id="1.1.1.37" evidence="3"/>
<comment type="caution">
    <text evidence="14">The sequence shown here is derived from an EMBL/GenBank/DDBJ whole genome shotgun (WGS) entry which is preliminary data.</text>
</comment>
<evidence type="ECO:0000313" key="15">
    <source>
        <dbReference type="Proteomes" id="UP000730161"/>
    </source>
</evidence>
<feature type="binding site" evidence="9">
    <location>
        <position position="113"/>
    </location>
    <ligand>
        <name>substrate</name>
    </ligand>
</feature>
<dbReference type="InterPro" id="IPR001236">
    <property type="entry name" value="Lactate/malate_DH_N"/>
</dbReference>
<evidence type="ECO:0000256" key="3">
    <source>
        <dbReference type="ARBA" id="ARBA00012995"/>
    </source>
</evidence>
<dbReference type="PIRSF" id="PIRSF000102">
    <property type="entry name" value="Lac_mal_DH"/>
    <property type="match status" value="1"/>
</dbReference>
<feature type="binding site" evidence="10">
    <location>
        <position position="90"/>
    </location>
    <ligand>
        <name>NAD(+)</name>
        <dbReference type="ChEBI" id="CHEBI:57540"/>
    </ligand>
</feature>
<protein>
    <recommendedName>
        <fullName evidence="3">malate dehydrogenase</fullName>
        <ecNumber evidence="3">1.1.1.37</ecNumber>
    </recommendedName>
</protein>
<organism evidence="14 15">
    <name type="scientific">Methanocalculus chunghsingensis</name>
    <dbReference type="NCBI Taxonomy" id="156457"/>
    <lineage>
        <taxon>Archaea</taxon>
        <taxon>Methanobacteriati</taxon>
        <taxon>Methanobacteriota</taxon>
        <taxon>Stenosarchaea group</taxon>
        <taxon>Methanomicrobia</taxon>
        <taxon>Methanomicrobiales</taxon>
        <taxon>Methanocalculaceae</taxon>
        <taxon>Methanocalculus</taxon>
    </lineage>
</organism>
<feature type="binding site" evidence="9">
    <location>
        <position position="83"/>
    </location>
    <ligand>
        <name>substrate</name>
    </ligand>
</feature>
<dbReference type="RefSeq" id="WP_211530025.1">
    <property type="nucleotide sequence ID" value="NZ_JWHL01000002.1"/>
</dbReference>
<dbReference type="Pfam" id="PF02866">
    <property type="entry name" value="Ldh_1_C"/>
    <property type="match status" value="1"/>
</dbReference>
<gene>
    <name evidence="14" type="ORF">RJ53_02420</name>
</gene>
<evidence type="ECO:0000256" key="6">
    <source>
        <dbReference type="ARBA" id="ARBA00023027"/>
    </source>
</evidence>
<dbReference type="PRINTS" id="PR00086">
    <property type="entry name" value="LLDHDRGNASE"/>
</dbReference>
<feature type="binding site" evidence="9">
    <location>
        <position position="76"/>
    </location>
    <ligand>
        <name>substrate</name>
    </ligand>
</feature>
<dbReference type="Pfam" id="PF00056">
    <property type="entry name" value="Ldh_1_N"/>
    <property type="match status" value="1"/>
</dbReference>
<evidence type="ECO:0000256" key="1">
    <source>
        <dbReference type="ARBA" id="ARBA00003966"/>
    </source>
</evidence>
<dbReference type="InterPro" id="IPR022383">
    <property type="entry name" value="Lactate/malate_DH_C"/>
</dbReference>
<dbReference type="Gene3D" id="3.40.50.720">
    <property type="entry name" value="NAD(P)-binding Rossmann-like Domain"/>
    <property type="match status" value="1"/>
</dbReference>
<feature type="binding site" evidence="10">
    <location>
        <begin position="111"/>
        <end position="113"/>
    </location>
    <ligand>
        <name>NAD(+)</name>
        <dbReference type="ChEBI" id="CHEBI:57540"/>
    </ligand>
</feature>
<dbReference type="Gene3D" id="3.90.110.10">
    <property type="entry name" value="Lactate dehydrogenase/glycoside hydrolase, family 4, C-terminal"/>
    <property type="match status" value="1"/>
</dbReference>
<comment type="function">
    <text evidence="1">Catalyzes the reversible oxidation of malate to oxaloacetate.</text>
</comment>
<evidence type="ECO:0000256" key="10">
    <source>
        <dbReference type="PIRSR" id="PIRSR000102-3"/>
    </source>
</evidence>
<reference evidence="14" key="1">
    <citation type="submission" date="2014-12" db="EMBL/GenBank/DDBJ databases">
        <authorList>
            <person name="Huang H.-H."/>
            <person name="Chen S.-C."/>
            <person name="Lai M.-C."/>
        </authorList>
    </citation>
    <scope>NUCLEOTIDE SEQUENCE</scope>
    <source>
        <strain evidence="14">K1F9705b</strain>
    </source>
</reference>
<feature type="binding site" evidence="10">
    <location>
        <begin position="8"/>
        <end position="13"/>
    </location>
    <ligand>
        <name>NAD(+)</name>
        <dbReference type="ChEBI" id="CHEBI:57540"/>
    </ligand>
</feature>
<dbReference type="OrthoDB" id="2596at2157"/>
<feature type="domain" description="Lactate/malate dehydrogenase N-terminal" evidence="12">
    <location>
        <begin position="4"/>
        <end position="135"/>
    </location>
</feature>
<dbReference type="SUPFAM" id="SSF56327">
    <property type="entry name" value="LDH C-terminal domain-like"/>
    <property type="match status" value="1"/>
</dbReference>
<dbReference type="GO" id="GO:0004459">
    <property type="term" value="F:L-lactate dehydrogenase (NAD+) activity"/>
    <property type="evidence" value="ECO:0007669"/>
    <property type="project" value="TreeGrafter"/>
</dbReference>
<feature type="binding site" evidence="9">
    <location>
        <position position="144"/>
    </location>
    <ligand>
        <name>substrate</name>
    </ligand>
</feature>
<evidence type="ECO:0000256" key="2">
    <source>
        <dbReference type="ARBA" id="ARBA00008104"/>
    </source>
</evidence>
<dbReference type="GO" id="GO:0030060">
    <property type="term" value="F:L-malate dehydrogenase (NAD+) activity"/>
    <property type="evidence" value="ECO:0007669"/>
    <property type="project" value="UniProtKB-EC"/>
</dbReference>
<proteinExistence type="inferred from homology"/>
<evidence type="ECO:0000256" key="4">
    <source>
        <dbReference type="ARBA" id="ARBA00022532"/>
    </source>
</evidence>
<feature type="domain" description="Lactate/malate dehydrogenase C-terminal" evidence="13">
    <location>
        <begin position="140"/>
        <end position="279"/>
    </location>
</feature>
<dbReference type="PANTHER" id="PTHR43128">
    <property type="entry name" value="L-2-HYDROXYCARBOXYLATE DEHYDROGENASE (NAD(P)(+))"/>
    <property type="match status" value="1"/>
</dbReference>
<evidence type="ECO:0000259" key="13">
    <source>
        <dbReference type="Pfam" id="PF02866"/>
    </source>
</evidence>
<keyword evidence="6 10" id="KW-0520">NAD</keyword>
<dbReference type="SUPFAM" id="SSF51735">
    <property type="entry name" value="NAD(P)-binding Rossmann-fold domains"/>
    <property type="match status" value="1"/>
</dbReference>
<evidence type="ECO:0000256" key="8">
    <source>
        <dbReference type="PIRSR" id="PIRSR000102-1"/>
    </source>
</evidence>
<evidence type="ECO:0000256" key="11">
    <source>
        <dbReference type="RuleBase" id="RU003369"/>
    </source>
</evidence>
<evidence type="ECO:0000259" key="12">
    <source>
        <dbReference type="Pfam" id="PF00056"/>
    </source>
</evidence>
<dbReference type="Proteomes" id="UP000730161">
    <property type="component" value="Unassembled WGS sequence"/>
</dbReference>
<evidence type="ECO:0000256" key="5">
    <source>
        <dbReference type="ARBA" id="ARBA00023002"/>
    </source>
</evidence>
<name>A0A8J7W858_9EURY</name>
<keyword evidence="15" id="KW-1185">Reference proteome</keyword>
<comment type="catalytic activity">
    <reaction evidence="7">
        <text>(S)-malate + NAD(+) = oxaloacetate + NADH + H(+)</text>
        <dbReference type="Rhea" id="RHEA:21432"/>
        <dbReference type="ChEBI" id="CHEBI:15378"/>
        <dbReference type="ChEBI" id="CHEBI:15589"/>
        <dbReference type="ChEBI" id="CHEBI:16452"/>
        <dbReference type="ChEBI" id="CHEBI:57540"/>
        <dbReference type="ChEBI" id="CHEBI:57945"/>
        <dbReference type="EC" id="1.1.1.37"/>
    </reaction>
</comment>
<feature type="binding site" evidence="10">
    <location>
        <position position="33"/>
    </location>
    <ligand>
        <name>NAD(+)</name>
        <dbReference type="ChEBI" id="CHEBI:57540"/>
    </ligand>
</feature>
<sequence length="288" mass="31263">MTSLAVLGVGRIGGECAFAASALGIVDELILADVYEPLLRAQVLDLSHAPLDIPITTDRSRIREADICIFAAGSPRNPSVKTRADLFDANLPVAEACMKHLNGFSGTLIVVSNPMDVFTYYFQKKLQIPRERCIGFGGQLDSRRFEVALRNRRMDGDGWVIGEHGEHQIPLFSKIGIPVPDAERDAILTELRGASMAVIQGKGGTAFGPALHITDLIRMLTGEKDATITCSLSLEGEYGFSGCAMGVPARISRGGAEVIGDWELDQWEEKHLHEAGGFLQSLCRRLDV</sequence>
<dbReference type="GO" id="GO:0006089">
    <property type="term" value="P:lactate metabolic process"/>
    <property type="evidence" value="ECO:0007669"/>
    <property type="project" value="TreeGrafter"/>
</dbReference>